<dbReference type="Pfam" id="PF00106">
    <property type="entry name" value="adh_short"/>
    <property type="match status" value="1"/>
</dbReference>
<evidence type="ECO:0000313" key="6">
    <source>
        <dbReference type="Proteomes" id="UP000199004"/>
    </source>
</evidence>
<dbReference type="GO" id="GO:0016020">
    <property type="term" value="C:membrane"/>
    <property type="evidence" value="ECO:0007669"/>
    <property type="project" value="TreeGrafter"/>
</dbReference>
<accession>A0A1H0IPC6</accession>
<dbReference type="EMBL" id="FNIC01000007">
    <property type="protein sequence ID" value="SDO33228.1"/>
    <property type="molecule type" value="Genomic_DNA"/>
</dbReference>
<feature type="domain" description="Ketoreductase" evidence="4">
    <location>
        <begin position="6"/>
        <end position="200"/>
    </location>
</feature>
<dbReference type="STRING" id="1005944.SAMN05192576_3863"/>
<dbReference type="InterPro" id="IPR057326">
    <property type="entry name" value="KR_dom"/>
</dbReference>
<dbReference type="PRINTS" id="PR00080">
    <property type="entry name" value="SDRFAMILY"/>
</dbReference>
<dbReference type="PANTHER" id="PTHR44196:SF1">
    <property type="entry name" value="DEHYDROGENASE_REDUCTASE SDR FAMILY MEMBER 7B"/>
    <property type="match status" value="1"/>
</dbReference>
<organism evidence="5 6">
    <name type="scientific">Nocardioides szechwanensis</name>
    <dbReference type="NCBI Taxonomy" id="1005944"/>
    <lineage>
        <taxon>Bacteria</taxon>
        <taxon>Bacillati</taxon>
        <taxon>Actinomycetota</taxon>
        <taxon>Actinomycetes</taxon>
        <taxon>Propionibacteriales</taxon>
        <taxon>Nocardioidaceae</taxon>
        <taxon>Nocardioides</taxon>
    </lineage>
</organism>
<evidence type="ECO:0000256" key="1">
    <source>
        <dbReference type="ARBA" id="ARBA00006484"/>
    </source>
</evidence>
<dbReference type="FunFam" id="3.40.50.720:FF:000084">
    <property type="entry name" value="Short-chain dehydrogenase reductase"/>
    <property type="match status" value="1"/>
</dbReference>
<dbReference type="InterPro" id="IPR002347">
    <property type="entry name" value="SDR_fam"/>
</dbReference>
<dbReference type="Gene3D" id="3.40.50.720">
    <property type="entry name" value="NAD(P)-binding Rossmann-like Domain"/>
    <property type="match status" value="1"/>
</dbReference>
<dbReference type="Proteomes" id="UP000199004">
    <property type="component" value="Unassembled WGS sequence"/>
</dbReference>
<dbReference type="RefSeq" id="WP_091026427.1">
    <property type="nucleotide sequence ID" value="NZ_BKAE01000009.1"/>
</dbReference>
<dbReference type="SMART" id="SM00822">
    <property type="entry name" value="PKS_KR"/>
    <property type="match status" value="1"/>
</dbReference>
<dbReference type="PRINTS" id="PR00081">
    <property type="entry name" value="GDHRDH"/>
</dbReference>
<dbReference type="OrthoDB" id="9792003at2"/>
<keyword evidence="6" id="KW-1185">Reference proteome</keyword>
<comment type="similarity">
    <text evidence="1 3">Belongs to the short-chain dehydrogenases/reductases (SDR) family.</text>
</comment>
<name>A0A1H0IPC6_9ACTN</name>
<gene>
    <name evidence="5" type="ORF">SAMN05192576_3863</name>
</gene>
<protein>
    <submittedName>
        <fullName evidence="5">Short-chain dehydrogenase</fullName>
    </submittedName>
</protein>
<dbReference type="InterPro" id="IPR036291">
    <property type="entry name" value="NAD(P)-bd_dom_sf"/>
</dbReference>
<evidence type="ECO:0000256" key="3">
    <source>
        <dbReference type="RuleBase" id="RU000363"/>
    </source>
</evidence>
<dbReference type="PANTHER" id="PTHR44196">
    <property type="entry name" value="DEHYDROGENASE/REDUCTASE SDR FAMILY MEMBER 7B"/>
    <property type="match status" value="1"/>
</dbReference>
<reference evidence="5 6" key="1">
    <citation type="submission" date="2016-10" db="EMBL/GenBank/DDBJ databases">
        <authorList>
            <person name="de Groot N.N."/>
        </authorList>
    </citation>
    <scope>NUCLEOTIDE SEQUENCE [LARGE SCALE GENOMIC DNA]</scope>
    <source>
        <strain evidence="5 6">CGMCC 1.11147</strain>
    </source>
</reference>
<proteinExistence type="inferred from homology"/>
<evidence type="ECO:0000256" key="2">
    <source>
        <dbReference type="ARBA" id="ARBA00023002"/>
    </source>
</evidence>
<dbReference type="AlphaFoldDB" id="A0A1H0IPC6"/>
<dbReference type="GO" id="GO:0016491">
    <property type="term" value="F:oxidoreductase activity"/>
    <property type="evidence" value="ECO:0007669"/>
    <property type="project" value="UniProtKB-KW"/>
</dbReference>
<dbReference type="SUPFAM" id="SSF51735">
    <property type="entry name" value="NAD(P)-binding Rossmann-fold domains"/>
    <property type="match status" value="1"/>
</dbReference>
<evidence type="ECO:0000259" key="4">
    <source>
        <dbReference type="SMART" id="SM00822"/>
    </source>
</evidence>
<dbReference type="CDD" id="cd05233">
    <property type="entry name" value="SDR_c"/>
    <property type="match status" value="1"/>
</dbReference>
<evidence type="ECO:0000313" key="5">
    <source>
        <dbReference type="EMBL" id="SDO33228.1"/>
    </source>
</evidence>
<sequence length="272" mass="28809">MQLSGRVWVVTGAGSGMGRELVLELLRRGARVAAVDRNPDGLVDLTALADAGGRLSTHVVDITDRAAVRALPDDVETAHGAVDGLVNNAGIIQPFVPVAELDDATIQRVLDVNLMGTLHMVQAFLPRLLARPEGHVVNVSSMGGFFPFPGQTMYGASKAAVKLLSEGLYAELLDTSVRVTVVFPGAVETSITANSGVEQPTSDSDSKVPMTAADQAARAILKGVERNKLHVYVGTDAKVMNLAIKVVPRTAIRFVQKQMSKHLGAPQLTKES</sequence>
<keyword evidence="2" id="KW-0560">Oxidoreductase</keyword>